<dbReference type="InterPro" id="IPR029062">
    <property type="entry name" value="Class_I_gatase-like"/>
</dbReference>
<dbReference type="EMBL" id="LR797079">
    <property type="protein sequence ID" value="CAB4185644.1"/>
    <property type="molecule type" value="Genomic_DNA"/>
</dbReference>
<dbReference type="EMBL" id="LR797194">
    <property type="protein sequence ID" value="CAB4193175.1"/>
    <property type="molecule type" value="Genomic_DNA"/>
</dbReference>
<evidence type="ECO:0000259" key="1">
    <source>
        <dbReference type="Pfam" id="PF09825"/>
    </source>
</evidence>
<protein>
    <submittedName>
        <fullName evidence="2">Biotin-protein ligase, N-terminal</fullName>
    </submittedName>
</protein>
<proteinExistence type="predicted"/>
<accession>A0A6J5PU66</accession>
<evidence type="ECO:0000313" key="3">
    <source>
        <dbReference type="EMBL" id="CAB4185644.1"/>
    </source>
</evidence>
<reference evidence="2" key="1">
    <citation type="submission" date="2020-05" db="EMBL/GenBank/DDBJ databases">
        <authorList>
            <person name="Chiriac C."/>
            <person name="Salcher M."/>
            <person name="Ghai R."/>
            <person name="Kavagutti S V."/>
        </authorList>
    </citation>
    <scope>NUCLEOTIDE SEQUENCE</scope>
</reference>
<dbReference type="SUPFAM" id="SSF52317">
    <property type="entry name" value="Class I glutamine amidotransferase-like"/>
    <property type="match status" value="1"/>
</dbReference>
<dbReference type="EMBL" id="LR797435">
    <property type="protein sequence ID" value="CAB4216194.1"/>
    <property type="molecule type" value="Genomic_DNA"/>
</dbReference>
<evidence type="ECO:0000313" key="4">
    <source>
        <dbReference type="EMBL" id="CAB4193175.1"/>
    </source>
</evidence>
<dbReference type="Gene3D" id="3.40.50.880">
    <property type="match status" value="1"/>
</dbReference>
<evidence type="ECO:0000313" key="6">
    <source>
        <dbReference type="EMBL" id="CAB5230820.1"/>
    </source>
</evidence>
<dbReference type="GO" id="GO:0016874">
    <property type="term" value="F:ligase activity"/>
    <property type="evidence" value="ECO:0007669"/>
    <property type="project" value="UniProtKB-KW"/>
</dbReference>
<gene>
    <name evidence="3" type="ORF">UFOVP1123_114</name>
    <name evidence="4" type="ORF">UFOVP1239_36</name>
    <name evidence="5" type="ORF">UFOVP1484_118</name>
    <name evidence="6" type="ORF">UFOVP1577_124</name>
    <name evidence="2" type="ORF">UFOVP961_44</name>
</gene>
<name>A0A6J5PU66_9CAUD</name>
<dbReference type="EMBL" id="LR798422">
    <property type="protein sequence ID" value="CAB5230820.1"/>
    <property type="molecule type" value="Genomic_DNA"/>
</dbReference>
<dbReference type="Pfam" id="PF09825">
    <property type="entry name" value="BPL_N"/>
    <property type="match status" value="1"/>
</dbReference>
<feature type="domain" description="Biotin-protein ligase N-terminal" evidence="1">
    <location>
        <begin position="46"/>
        <end position="98"/>
    </location>
</feature>
<organism evidence="2">
    <name type="scientific">uncultured Caudovirales phage</name>
    <dbReference type="NCBI Taxonomy" id="2100421"/>
    <lineage>
        <taxon>Viruses</taxon>
        <taxon>Duplodnaviria</taxon>
        <taxon>Heunggongvirae</taxon>
        <taxon>Uroviricota</taxon>
        <taxon>Caudoviricetes</taxon>
        <taxon>Peduoviridae</taxon>
        <taxon>Maltschvirus</taxon>
        <taxon>Maltschvirus maltsch</taxon>
    </lineage>
</organism>
<dbReference type="InterPro" id="IPR019197">
    <property type="entry name" value="Biotin-prot_ligase_N"/>
</dbReference>
<keyword evidence="2" id="KW-0436">Ligase</keyword>
<dbReference type="EMBL" id="LR796912">
    <property type="protein sequence ID" value="CAB4174407.1"/>
    <property type="molecule type" value="Genomic_DNA"/>
</dbReference>
<evidence type="ECO:0000313" key="2">
    <source>
        <dbReference type="EMBL" id="CAB4174407.1"/>
    </source>
</evidence>
<sequence>MKPIMAIFIHDPQCEIECALGMIDAFIKDFDIRTFGIDELTTAFLNGVSIVAFPGGMGDSEDFYDIFSAYHQQVIHRYIAKGGKYLGICMGAYWAGPRYFNIAGVVEVEQYITQLTADITYEGPTVAEVTWLGEQEVMYFYDGCAIIGEDMDVVATYANGNAMAAISGNVGMIGCHPESLEWWFEEGEMDIEYYDPKHAELMVNFAKRLITND</sequence>
<evidence type="ECO:0000313" key="5">
    <source>
        <dbReference type="EMBL" id="CAB4216194.1"/>
    </source>
</evidence>